<organism evidence="3 4">
    <name type="scientific">Aspergillus pseudocaelatus</name>
    <dbReference type="NCBI Taxonomy" id="1825620"/>
    <lineage>
        <taxon>Eukaryota</taxon>
        <taxon>Fungi</taxon>
        <taxon>Dikarya</taxon>
        <taxon>Ascomycota</taxon>
        <taxon>Pezizomycotina</taxon>
        <taxon>Eurotiomycetes</taxon>
        <taxon>Eurotiomycetidae</taxon>
        <taxon>Eurotiales</taxon>
        <taxon>Aspergillaceae</taxon>
        <taxon>Aspergillus</taxon>
        <taxon>Aspergillus subgen. Circumdati</taxon>
    </lineage>
</organism>
<protein>
    <submittedName>
        <fullName evidence="3">Ankyrin repeat-containing domain protein</fullName>
    </submittedName>
</protein>
<dbReference type="SUPFAM" id="SSF48403">
    <property type="entry name" value="Ankyrin repeat"/>
    <property type="match status" value="1"/>
</dbReference>
<dbReference type="PANTHER" id="PTHR24198:SF165">
    <property type="entry name" value="ANKYRIN REPEAT-CONTAINING PROTEIN-RELATED"/>
    <property type="match status" value="1"/>
</dbReference>
<keyword evidence="2" id="KW-0040">ANK repeat</keyword>
<sequence length="165" mass="18218">MNLPNHPSPLITAVGVGRPSIVKLLLDHPGVDIAAEFACELTPFKTAVECWQVTIVKLLFEASQTRDFANIALERLLAEDVRHVVRDGHEDVIRVLIDAMDNINHGDDDRLIALHYACRTGRVELVELILARKDVKPGSEDPSGRTIESDANEEGCAECVRSLMI</sequence>
<dbReference type="PANTHER" id="PTHR24198">
    <property type="entry name" value="ANKYRIN REPEAT AND PROTEIN KINASE DOMAIN-CONTAINING PROTEIN"/>
    <property type="match status" value="1"/>
</dbReference>
<evidence type="ECO:0000313" key="3">
    <source>
        <dbReference type="EMBL" id="KAE8420741.1"/>
    </source>
</evidence>
<dbReference type="InterPro" id="IPR036770">
    <property type="entry name" value="Ankyrin_rpt-contain_sf"/>
</dbReference>
<evidence type="ECO:0000256" key="2">
    <source>
        <dbReference type="ARBA" id="ARBA00023043"/>
    </source>
</evidence>
<keyword evidence="4" id="KW-1185">Reference proteome</keyword>
<reference evidence="3 4" key="1">
    <citation type="submission" date="2019-04" db="EMBL/GenBank/DDBJ databases">
        <authorList>
            <consortium name="DOE Joint Genome Institute"/>
            <person name="Mondo S."/>
            <person name="Kjaerbolling I."/>
            <person name="Vesth T."/>
            <person name="Frisvad J.C."/>
            <person name="Nybo J.L."/>
            <person name="Theobald S."/>
            <person name="Kildgaard S."/>
            <person name="Isbrandt T."/>
            <person name="Kuo A."/>
            <person name="Sato A."/>
            <person name="Lyhne E.K."/>
            <person name="Kogle M.E."/>
            <person name="Wiebenga A."/>
            <person name="Kun R.S."/>
            <person name="Lubbers R.J."/>
            <person name="Makela M.R."/>
            <person name="Barry K."/>
            <person name="Chovatia M."/>
            <person name="Clum A."/>
            <person name="Daum C."/>
            <person name="Haridas S."/>
            <person name="He G."/>
            <person name="LaButti K."/>
            <person name="Lipzen A."/>
            <person name="Riley R."/>
            <person name="Salamov A."/>
            <person name="Simmons B.A."/>
            <person name="Magnuson J.K."/>
            <person name="Henrissat B."/>
            <person name="Mortensen U.H."/>
            <person name="Larsen T.O."/>
            <person name="Devries R.P."/>
            <person name="Grigoriev I.V."/>
            <person name="Machida M."/>
            <person name="Baker S.E."/>
            <person name="Andersen M.R."/>
            <person name="Cantor M.N."/>
            <person name="Hua S.X."/>
        </authorList>
    </citation>
    <scope>NUCLEOTIDE SEQUENCE [LARGE SCALE GENOMIC DNA]</scope>
    <source>
        <strain evidence="3 4">CBS 117616</strain>
    </source>
</reference>
<dbReference type="InterPro" id="IPR002110">
    <property type="entry name" value="Ankyrin_rpt"/>
</dbReference>
<dbReference type="EMBL" id="ML735706">
    <property type="protein sequence ID" value="KAE8420741.1"/>
    <property type="molecule type" value="Genomic_DNA"/>
</dbReference>
<evidence type="ECO:0000313" key="4">
    <source>
        <dbReference type="Proteomes" id="UP000325395"/>
    </source>
</evidence>
<proteinExistence type="predicted"/>
<gene>
    <name evidence="3" type="ORF">BDV36DRAFT_292932</name>
</gene>
<dbReference type="SMART" id="SM00248">
    <property type="entry name" value="ANK"/>
    <property type="match status" value="4"/>
</dbReference>
<name>A0ABQ6WWN6_9EURO</name>
<dbReference type="Pfam" id="PF12796">
    <property type="entry name" value="Ank_2"/>
    <property type="match status" value="1"/>
</dbReference>
<dbReference type="Proteomes" id="UP000325395">
    <property type="component" value="Unassembled WGS sequence"/>
</dbReference>
<dbReference type="Gene3D" id="1.25.40.20">
    <property type="entry name" value="Ankyrin repeat-containing domain"/>
    <property type="match status" value="2"/>
</dbReference>
<accession>A0ABQ6WWN6</accession>
<evidence type="ECO:0000256" key="1">
    <source>
        <dbReference type="ARBA" id="ARBA00022737"/>
    </source>
</evidence>
<keyword evidence="1" id="KW-0677">Repeat</keyword>
<dbReference type="Pfam" id="PF13606">
    <property type="entry name" value="Ank_3"/>
    <property type="match status" value="1"/>
</dbReference>